<evidence type="ECO:0000313" key="4">
    <source>
        <dbReference type="EMBL" id="EFX05083.1"/>
    </source>
</evidence>
<protein>
    <submittedName>
        <fullName evidence="4">NAD dependent epimerase dehydratase family protein</fullName>
    </submittedName>
</protein>
<accession>F0XBI8</accession>
<proteinExistence type="inferred from homology"/>
<dbReference type="PANTHER" id="PTHR10366:SF812">
    <property type="entry name" value="VPS9 DOMAIN-CONTAINING PROTEIN"/>
    <property type="match status" value="1"/>
</dbReference>
<dbReference type="GeneID" id="25978657"/>
<dbReference type="InParanoid" id="F0XBI8"/>
<sequence>MSDSLAFITGTSGFIGAQVLALALEEGYRARLSVRREAQIADIRSRYPDHASKLEFVVIPDLTDLSALKDALKGVEYIIHVASPMPSQTATDLKKDYVDPAVKNTTNVLDAAAVTPTVKRVVITASALSVIPQGGLAKPGVVAEEGTNRNWKLDEDTANADPSGFDKYYISKLLAHRATLDWAEAHKSSSLEVASVLPSFVIGTDLTQKGLTLQGVNGYFWTSLGLEKLLILPMVVDVRDVAAIHVRALKMKALTPGAVTEFIADGHHTTWEEILGFLKSKYPSVEIKLVAPFPEAILSDTTRAERDLGIKWHAVSDLVSSVMDQQLEKQAKV</sequence>
<gene>
    <name evidence="4" type="ORF">CMQ_5345</name>
</gene>
<dbReference type="STRING" id="655863.F0XBI8"/>
<feature type="domain" description="NAD-dependent epimerase/dehydratase" evidence="3">
    <location>
        <begin position="7"/>
        <end position="251"/>
    </location>
</feature>
<dbReference type="Gene3D" id="3.40.50.720">
    <property type="entry name" value="NAD(P)-binding Rossmann-like Domain"/>
    <property type="match status" value="1"/>
</dbReference>
<dbReference type="InterPro" id="IPR036291">
    <property type="entry name" value="NAD(P)-bd_dom_sf"/>
</dbReference>
<keyword evidence="1" id="KW-0560">Oxidoreductase</keyword>
<dbReference type="OrthoDB" id="2735536at2759"/>
<name>F0XBI8_GROCL</name>
<dbReference type="InterPro" id="IPR050425">
    <property type="entry name" value="NAD(P)_dehydrat-like"/>
</dbReference>
<dbReference type="Proteomes" id="UP000007796">
    <property type="component" value="Unassembled WGS sequence"/>
</dbReference>
<evidence type="ECO:0000313" key="5">
    <source>
        <dbReference type="Proteomes" id="UP000007796"/>
    </source>
</evidence>
<dbReference type="HOGENOM" id="CLU_007383_9_2_1"/>
<dbReference type="eggNOG" id="KOG1502">
    <property type="taxonomic scope" value="Eukaryota"/>
</dbReference>
<dbReference type="GO" id="GO:0016616">
    <property type="term" value="F:oxidoreductase activity, acting on the CH-OH group of donors, NAD or NADP as acceptor"/>
    <property type="evidence" value="ECO:0007669"/>
    <property type="project" value="TreeGrafter"/>
</dbReference>
<dbReference type="AlphaFoldDB" id="F0XBI8"/>
<dbReference type="EMBL" id="GL629756">
    <property type="protein sequence ID" value="EFX05083.1"/>
    <property type="molecule type" value="Genomic_DNA"/>
</dbReference>
<evidence type="ECO:0000256" key="2">
    <source>
        <dbReference type="ARBA" id="ARBA00023445"/>
    </source>
</evidence>
<evidence type="ECO:0000256" key="1">
    <source>
        <dbReference type="ARBA" id="ARBA00023002"/>
    </source>
</evidence>
<dbReference type="PANTHER" id="PTHR10366">
    <property type="entry name" value="NAD DEPENDENT EPIMERASE/DEHYDRATASE"/>
    <property type="match status" value="1"/>
</dbReference>
<dbReference type="SUPFAM" id="SSF51735">
    <property type="entry name" value="NAD(P)-binding Rossmann-fold domains"/>
    <property type="match status" value="1"/>
</dbReference>
<comment type="similarity">
    <text evidence="2">Belongs to the NAD(P)-dependent epimerase/dehydratase family. Dihydroflavonol-4-reductase subfamily.</text>
</comment>
<reference evidence="4 5" key="1">
    <citation type="journal article" date="2011" name="Proc. Natl. Acad. Sci. U.S.A.">
        <title>Genome and transcriptome analyses of the mountain pine beetle-fungal symbiont Grosmannia clavigera, a lodgepole pine pathogen.</title>
        <authorList>
            <person name="DiGuistini S."/>
            <person name="Wang Y."/>
            <person name="Liao N.Y."/>
            <person name="Taylor G."/>
            <person name="Tanguay P."/>
            <person name="Feau N."/>
            <person name="Henrissat B."/>
            <person name="Chan S.K."/>
            <person name="Hesse-Orce U."/>
            <person name="Alamouti S.M."/>
            <person name="Tsui C.K.M."/>
            <person name="Docking R.T."/>
            <person name="Levasseur A."/>
            <person name="Haridas S."/>
            <person name="Robertson G."/>
            <person name="Birol I."/>
            <person name="Holt R.A."/>
            <person name="Marra M.A."/>
            <person name="Hamelin R.C."/>
            <person name="Hirst M."/>
            <person name="Jones S.J.M."/>
            <person name="Bohlmann J."/>
            <person name="Breuil C."/>
        </authorList>
    </citation>
    <scope>NUCLEOTIDE SEQUENCE [LARGE SCALE GENOMIC DNA]</scope>
    <source>
        <strain evidence="5">kw1407 / UAMH 11150</strain>
    </source>
</reference>
<keyword evidence="5" id="KW-1185">Reference proteome</keyword>
<organism evidence="5">
    <name type="scientific">Grosmannia clavigera (strain kw1407 / UAMH 11150)</name>
    <name type="common">Blue stain fungus</name>
    <name type="synonym">Graphiocladiella clavigera</name>
    <dbReference type="NCBI Taxonomy" id="655863"/>
    <lineage>
        <taxon>Eukaryota</taxon>
        <taxon>Fungi</taxon>
        <taxon>Dikarya</taxon>
        <taxon>Ascomycota</taxon>
        <taxon>Pezizomycotina</taxon>
        <taxon>Sordariomycetes</taxon>
        <taxon>Sordariomycetidae</taxon>
        <taxon>Ophiostomatales</taxon>
        <taxon>Ophiostomataceae</taxon>
        <taxon>Leptographium</taxon>
    </lineage>
</organism>
<dbReference type="InterPro" id="IPR001509">
    <property type="entry name" value="Epimerase_deHydtase"/>
</dbReference>
<dbReference type="Pfam" id="PF01370">
    <property type="entry name" value="Epimerase"/>
    <property type="match status" value="1"/>
</dbReference>
<evidence type="ECO:0000259" key="3">
    <source>
        <dbReference type="Pfam" id="PF01370"/>
    </source>
</evidence>
<dbReference type="RefSeq" id="XP_014174565.1">
    <property type="nucleotide sequence ID" value="XM_014319090.1"/>
</dbReference>